<dbReference type="RefSeq" id="WP_238681075.1">
    <property type="nucleotide sequence ID" value="NZ_JAKKFD010000044.1"/>
</dbReference>
<evidence type="ECO:0000313" key="2">
    <source>
        <dbReference type="EMBL" id="MCG5446145.1"/>
    </source>
</evidence>
<keyword evidence="3" id="KW-1185">Reference proteome</keyword>
<accession>A0ABS9N871</accession>
<name>A0ABS9N871_9ACTN</name>
<keyword evidence="1" id="KW-0472">Membrane</keyword>
<dbReference type="Proteomes" id="UP001201629">
    <property type="component" value="Unassembled WGS sequence"/>
</dbReference>
<reference evidence="2 3" key="1">
    <citation type="submission" date="2022-01" db="EMBL/GenBank/DDBJ databases">
        <authorList>
            <person name="Riesco R."/>
            <person name="Trujillo M.E."/>
        </authorList>
    </citation>
    <scope>NUCLEOTIDE SEQUENCE [LARGE SCALE GENOMIC DNA]</scope>
    <source>
        <strain evidence="2 3">NIE79</strain>
    </source>
</reference>
<evidence type="ECO:0008006" key="4">
    <source>
        <dbReference type="Google" id="ProtNLM"/>
    </source>
</evidence>
<keyword evidence="1" id="KW-0812">Transmembrane</keyword>
<dbReference type="EMBL" id="JAKKFD010000044">
    <property type="protein sequence ID" value="MCG5446145.1"/>
    <property type="molecule type" value="Genomic_DNA"/>
</dbReference>
<proteinExistence type="predicted"/>
<organism evidence="2 3">
    <name type="scientific">Micromonospora trifolii</name>
    <dbReference type="NCBI Taxonomy" id="2911208"/>
    <lineage>
        <taxon>Bacteria</taxon>
        <taxon>Bacillati</taxon>
        <taxon>Actinomycetota</taxon>
        <taxon>Actinomycetes</taxon>
        <taxon>Micromonosporales</taxon>
        <taxon>Micromonosporaceae</taxon>
        <taxon>Micromonospora</taxon>
    </lineage>
</organism>
<comment type="caution">
    <text evidence="2">The sequence shown here is derived from an EMBL/GenBank/DDBJ whole genome shotgun (WGS) entry which is preliminary data.</text>
</comment>
<protein>
    <recommendedName>
        <fullName evidence="4">LemA family protein</fullName>
    </recommendedName>
</protein>
<evidence type="ECO:0000256" key="1">
    <source>
        <dbReference type="SAM" id="Phobius"/>
    </source>
</evidence>
<sequence>MVNSTGPTPSLPSPIVVRDRARRLERLTSAKQEAPAKLSAIDGFEGPLPRRLTFVLASGALIAMAAAAILIIWHESATRVLGADGYKTLLQFLLVVVLGGGVSLLHQAFNRQAELRAERLKLAEVRATAIRETRQRYLAELVMLYNAVKRTRRLLRARAQIHTTAGDGKLRVATYDEQLQLLLDAQLSLELMIRNVNAEGEVFHGVPELVPSLKSTEDYLRELVTEYESVMPRVRSGATEIPTPPKLADFIGPYEQSEFRPDFIRPVQAAMAAVESLITAPQP</sequence>
<gene>
    <name evidence="2" type="ORF">NIE79_004710</name>
</gene>
<feature type="transmembrane region" description="Helical" evidence="1">
    <location>
        <begin position="89"/>
        <end position="109"/>
    </location>
</feature>
<keyword evidence="1" id="KW-1133">Transmembrane helix</keyword>
<evidence type="ECO:0000313" key="3">
    <source>
        <dbReference type="Proteomes" id="UP001201629"/>
    </source>
</evidence>
<feature type="transmembrane region" description="Helical" evidence="1">
    <location>
        <begin position="52"/>
        <end position="74"/>
    </location>
</feature>